<dbReference type="PANTHER" id="PTHR21327:SF47">
    <property type="entry name" value="GTP CYCLOHYDROLASE II DOMAIN-CONTAINING PROTEIN"/>
    <property type="match status" value="1"/>
</dbReference>
<dbReference type="NCBIfam" id="NF001591">
    <property type="entry name" value="PRK00393.1"/>
    <property type="match status" value="1"/>
</dbReference>
<protein>
    <recommendedName>
        <fullName evidence="2">GTP cyclohydrolase II</fullName>
        <ecNumber evidence="2">3.5.4.25</ecNumber>
    </recommendedName>
</protein>
<gene>
    <name evidence="10" type="ORF">BIW53_00835</name>
</gene>
<dbReference type="InterPro" id="IPR036144">
    <property type="entry name" value="RibA-like_sf"/>
</dbReference>
<evidence type="ECO:0000256" key="2">
    <source>
        <dbReference type="ARBA" id="ARBA00012762"/>
    </source>
</evidence>
<evidence type="ECO:0000259" key="9">
    <source>
        <dbReference type="Pfam" id="PF01872"/>
    </source>
</evidence>
<keyword evidence="4" id="KW-0547">Nucleotide-binding</keyword>
<evidence type="ECO:0000259" key="8">
    <source>
        <dbReference type="Pfam" id="PF00925"/>
    </source>
</evidence>
<dbReference type="GO" id="GO:0005525">
    <property type="term" value="F:GTP binding"/>
    <property type="evidence" value="ECO:0007669"/>
    <property type="project" value="UniProtKB-KW"/>
</dbReference>
<evidence type="ECO:0000313" key="11">
    <source>
        <dbReference type="Proteomes" id="UP000180253"/>
    </source>
</evidence>
<dbReference type="GO" id="GO:0008703">
    <property type="term" value="F:5-amino-6-(5-phosphoribosylamino)uracil reductase activity"/>
    <property type="evidence" value="ECO:0007669"/>
    <property type="project" value="InterPro"/>
</dbReference>
<evidence type="ECO:0000256" key="1">
    <source>
        <dbReference type="ARBA" id="ARBA00005104"/>
    </source>
</evidence>
<feature type="domain" description="GTP cyclohydrolase II" evidence="8">
    <location>
        <begin position="6"/>
        <end position="166"/>
    </location>
</feature>
<dbReference type="InterPro" id="IPR032677">
    <property type="entry name" value="GTP_cyclohydro_II"/>
</dbReference>
<dbReference type="RefSeq" id="WP_070989726.1">
    <property type="nucleotide sequence ID" value="NZ_CBCSHD010000002.1"/>
</dbReference>
<feature type="domain" description="Bacterial bifunctional deaminase-reductase C-terminal" evidence="9">
    <location>
        <begin position="215"/>
        <end position="371"/>
    </location>
</feature>
<keyword evidence="11" id="KW-1185">Reference proteome</keyword>
<dbReference type="Proteomes" id="UP000180253">
    <property type="component" value="Unassembled WGS sequence"/>
</dbReference>
<dbReference type="UniPathway" id="UPA00275"/>
<dbReference type="InterPro" id="IPR024072">
    <property type="entry name" value="DHFR-like_dom_sf"/>
</dbReference>
<dbReference type="EMBL" id="MNAN01000009">
    <property type="protein sequence ID" value="OHU97667.1"/>
    <property type="molecule type" value="Genomic_DNA"/>
</dbReference>
<evidence type="ECO:0000256" key="7">
    <source>
        <dbReference type="ARBA" id="ARBA00049295"/>
    </source>
</evidence>
<dbReference type="STRING" id="327939.BIW53_00835"/>
<dbReference type="SUPFAM" id="SSF142695">
    <property type="entry name" value="RibA-like"/>
    <property type="match status" value="1"/>
</dbReference>
<keyword evidence="6" id="KW-0342">GTP-binding</keyword>
<dbReference type="Gene3D" id="3.40.50.10990">
    <property type="entry name" value="GTP cyclohydrolase II"/>
    <property type="match status" value="1"/>
</dbReference>
<dbReference type="GO" id="GO:0008686">
    <property type="term" value="F:3,4-dihydroxy-2-butanone-4-phosphate synthase activity"/>
    <property type="evidence" value="ECO:0007669"/>
    <property type="project" value="TreeGrafter"/>
</dbReference>
<dbReference type="OrthoDB" id="9793111at2"/>
<name>A0A1S1NDL9_9GAMM</name>
<comment type="catalytic activity">
    <reaction evidence="7">
        <text>GTP + 4 H2O = 2,5-diamino-6-hydroxy-4-(5-phosphoribosylamino)-pyrimidine + formate + 2 phosphate + 3 H(+)</text>
        <dbReference type="Rhea" id="RHEA:23704"/>
        <dbReference type="ChEBI" id="CHEBI:15377"/>
        <dbReference type="ChEBI" id="CHEBI:15378"/>
        <dbReference type="ChEBI" id="CHEBI:15740"/>
        <dbReference type="ChEBI" id="CHEBI:37565"/>
        <dbReference type="ChEBI" id="CHEBI:43474"/>
        <dbReference type="ChEBI" id="CHEBI:58614"/>
        <dbReference type="EC" id="3.5.4.25"/>
    </reaction>
</comment>
<comment type="pathway">
    <text evidence="1">Cofactor biosynthesis; riboflavin biosynthesis.</text>
</comment>
<keyword evidence="3" id="KW-0686">Riboflavin biosynthesis</keyword>
<proteinExistence type="predicted"/>
<dbReference type="CDD" id="cd00641">
    <property type="entry name" value="GTP_cyclohydro2"/>
    <property type="match status" value="1"/>
</dbReference>
<comment type="caution">
    <text evidence="10">The sequence shown here is derived from an EMBL/GenBank/DDBJ whole genome shotgun (WGS) entry which is preliminary data.</text>
</comment>
<dbReference type="GO" id="GO:0003935">
    <property type="term" value="F:GTP cyclohydrolase II activity"/>
    <property type="evidence" value="ECO:0007669"/>
    <property type="project" value="UniProtKB-EC"/>
</dbReference>
<organism evidence="10 11">
    <name type="scientific">Pseudoalteromonas byunsanensis</name>
    <dbReference type="NCBI Taxonomy" id="327939"/>
    <lineage>
        <taxon>Bacteria</taxon>
        <taxon>Pseudomonadati</taxon>
        <taxon>Pseudomonadota</taxon>
        <taxon>Gammaproteobacteria</taxon>
        <taxon>Alteromonadales</taxon>
        <taxon>Pseudoalteromonadaceae</taxon>
        <taxon>Pseudoalteromonas</taxon>
    </lineage>
</organism>
<evidence type="ECO:0000256" key="4">
    <source>
        <dbReference type="ARBA" id="ARBA00022741"/>
    </source>
</evidence>
<dbReference type="PANTHER" id="PTHR21327">
    <property type="entry name" value="GTP CYCLOHYDROLASE II-RELATED"/>
    <property type="match status" value="1"/>
</dbReference>
<dbReference type="Pfam" id="PF01872">
    <property type="entry name" value="RibD_C"/>
    <property type="match status" value="1"/>
</dbReference>
<evidence type="ECO:0000256" key="5">
    <source>
        <dbReference type="ARBA" id="ARBA00022801"/>
    </source>
</evidence>
<evidence type="ECO:0000256" key="3">
    <source>
        <dbReference type="ARBA" id="ARBA00022619"/>
    </source>
</evidence>
<dbReference type="InterPro" id="IPR002734">
    <property type="entry name" value="RibDG_C"/>
</dbReference>
<evidence type="ECO:0000256" key="6">
    <source>
        <dbReference type="ARBA" id="ARBA00023134"/>
    </source>
</evidence>
<keyword evidence="5" id="KW-0378">Hydrolase</keyword>
<accession>A0A1S1NDL9</accession>
<evidence type="ECO:0000313" key="10">
    <source>
        <dbReference type="EMBL" id="OHU97667.1"/>
    </source>
</evidence>
<sequence>MILTASTVLPTQLGSFDVKIYRNHKGEEITAICKGDLQGRSDLPVRMHSACFTAEVLGSLKCDCKQQLDFALSYIATHQGMVIYLPQEGRGIGLSNKIKAYALQEQGYDTIEANAMLNLPIDARTYDDAAQIIRLHDLESVRLLTNNPLKIKQLTELGVKVTGRLPVPSDPTSHAIDYLETKRQQMGHMLASYDGKSKAIPNPISRPFIHINFAIDGHANTCCPNGEALSVSCSSDWQRVHELRQKYDAIAVGANTWLNDSPKLTVRKEVLGREPMRQPARIIFAGKRAAQLQNLDVDQPNIHRATFLVGSATSKARNGLIHHIDTKDHFLAQPLAQLKLKRVNSVLVEGGITLIKSFVSQQLFDLVTIYVRTPSICKAVKLASEVLQGISADQIEAQSFGEGILLSVVLEQPQLNAIQKQELAYE</sequence>
<dbReference type="SUPFAM" id="SSF53597">
    <property type="entry name" value="Dihydrofolate reductase-like"/>
    <property type="match status" value="1"/>
</dbReference>
<dbReference type="GO" id="GO:0009231">
    <property type="term" value="P:riboflavin biosynthetic process"/>
    <property type="evidence" value="ECO:0007669"/>
    <property type="project" value="UniProtKB-UniPathway"/>
</dbReference>
<dbReference type="InterPro" id="IPR000926">
    <property type="entry name" value="RibA"/>
</dbReference>
<dbReference type="Pfam" id="PF00925">
    <property type="entry name" value="GTP_cyclohydro2"/>
    <property type="match status" value="1"/>
</dbReference>
<dbReference type="EC" id="3.5.4.25" evidence="2"/>
<dbReference type="GO" id="GO:0005829">
    <property type="term" value="C:cytosol"/>
    <property type="evidence" value="ECO:0007669"/>
    <property type="project" value="TreeGrafter"/>
</dbReference>
<reference evidence="10 11" key="1">
    <citation type="submission" date="2016-10" db="EMBL/GenBank/DDBJ databases">
        <title>Pseudoalteromonas amylolytica sp. nov., isolated from the surface seawater.</title>
        <authorList>
            <person name="Wu Y.-H."/>
            <person name="Cheng H."/>
            <person name="Jin X.-B."/>
            <person name="Wang C.-S."/>
            <person name="Xu X.-W."/>
        </authorList>
    </citation>
    <scope>NUCLEOTIDE SEQUENCE [LARGE SCALE GENOMIC DNA]</scope>
    <source>
        <strain evidence="10 11">JCM 12483</strain>
    </source>
</reference>
<dbReference type="Gene3D" id="3.40.430.10">
    <property type="entry name" value="Dihydrofolate Reductase, subunit A"/>
    <property type="match status" value="1"/>
</dbReference>
<dbReference type="AlphaFoldDB" id="A0A1S1NDL9"/>